<evidence type="ECO:0000259" key="11">
    <source>
        <dbReference type="PROSITE" id="PS50157"/>
    </source>
</evidence>
<dbReference type="PROSITE" id="PS50157">
    <property type="entry name" value="ZINC_FINGER_C2H2_2"/>
    <property type="match status" value="2"/>
</dbReference>
<feature type="compositionally biased region" description="Polar residues" evidence="10">
    <location>
        <begin position="331"/>
        <end position="341"/>
    </location>
</feature>
<evidence type="ECO:0000256" key="8">
    <source>
        <dbReference type="ARBA" id="ARBA00038089"/>
    </source>
</evidence>
<evidence type="ECO:0000256" key="4">
    <source>
        <dbReference type="ARBA" id="ARBA00022737"/>
    </source>
</evidence>
<keyword evidence="3" id="KW-0479">Metal-binding</keyword>
<feature type="region of interest" description="Disordered" evidence="10">
    <location>
        <begin position="500"/>
        <end position="524"/>
    </location>
</feature>
<dbReference type="PANTHER" id="PTHR47257">
    <property type="entry name" value="PH-RESPONSE TRANSCRIPTION FACTOR PACC/RIM101"/>
    <property type="match status" value="1"/>
</dbReference>
<dbReference type="Gene3D" id="3.30.160.60">
    <property type="entry name" value="Classic Zinc Finger"/>
    <property type="match status" value="2"/>
</dbReference>
<feature type="compositionally biased region" description="Low complexity" evidence="10">
    <location>
        <begin position="504"/>
        <end position="524"/>
    </location>
</feature>
<dbReference type="PANTHER" id="PTHR47257:SF1">
    <property type="entry name" value="PH-RESPONSE TRANSCRIPTION FACTOR PACC_RIM101"/>
    <property type="match status" value="1"/>
</dbReference>
<organism evidence="12 13">
    <name type="scientific">Rhodotorula diobovata</name>
    <dbReference type="NCBI Taxonomy" id="5288"/>
    <lineage>
        <taxon>Eukaryota</taxon>
        <taxon>Fungi</taxon>
        <taxon>Dikarya</taxon>
        <taxon>Basidiomycota</taxon>
        <taxon>Pucciniomycotina</taxon>
        <taxon>Microbotryomycetes</taxon>
        <taxon>Sporidiobolales</taxon>
        <taxon>Sporidiobolaceae</taxon>
        <taxon>Rhodotorula</taxon>
    </lineage>
</organism>
<feature type="compositionally biased region" description="Low complexity" evidence="10">
    <location>
        <begin position="305"/>
        <end position="330"/>
    </location>
</feature>
<name>A0A5C5FTF5_9BASI</name>
<feature type="compositionally biased region" description="Polar residues" evidence="10">
    <location>
        <begin position="110"/>
        <end position="120"/>
    </location>
</feature>
<evidence type="ECO:0000256" key="10">
    <source>
        <dbReference type="SAM" id="MobiDB-lite"/>
    </source>
</evidence>
<keyword evidence="13" id="KW-1185">Reference proteome</keyword>
<evidence type="ECO:0000256" key="6">
    <source>
        <dbReference type="ARBA" id="ARBA00022833"/>
    </source>
</evidence>
<dbReference type="OrthoDB" id="6155966at2759"/>
<accession>A0A5C5FTF5</accession>
<feature type="region of interest" description="Disordered" evidence="10">
    <location>
        <begin position="98"/>
        <end position="157"/>
    </location>
</feature>
<gene>
    <name evidence="12" type="ORF">DMC30DRAFT_353816</name>
</gene>
<evidence type="ECO:0000313" key="13">
    <source>
        <dbReference type="Proteomes" id="UP000311382"/>
    </source>
</evidence>
<keyword evidence="4" id="KW-0677">Repeat</keyword>
<reference evidence="12 13" key="1">
    <citation type="submission" date="2019-03" db="EMBL/GenBank/DDBJ databases">
        <title>Rhodosporidium diobovatum UCD-FST 08-225 genome sequencing, assembly, and annotation.</title>
        <authorList>
            <person name="Fakankun I.U."/>
            <person name="Fristensky B."/>
            <person name="Levin D.B."/>
        </authorList>
    </citation>
    <scope>NUCLEOTIDE SEQUENCE [LARGE SCALE GENOMIC DNA]</scope>
    <source>
        <strain evidence="12 13">UCD-FST 08-225</strain>
    </source>
</reference>
<evidence type="ECO:0000256" key="3">
    <source>
        <dbReference type="ARBA" id="ARBA00022723"/>
    </source>
</evidence>
<keyword evidence="6" id="KW-0862">Zinc</keyword>
<evidence type="ECO:0000256" key="5">
    <source>
        <dbReference type="ARBA" id="ARBA00022771"/>
    </source>
</evidence>
<feature type="compositionally biased region" description="Low complexity" evidence="10">
    <location>
        <begin position="362"/>
        <end position="371"/>
    </location>
</feature>
<feature type="compositionally biased region" description="Low complexity" evidence="10">
    <location>
        <begin position="135"/>
        <end position="154"/>
    </location>
</feature>
<keyword evidence="2" id="KW-0678">Repressor</keyword>
<dbReference type="EMBL" id="SOZI01000094">
    <property type="protein sequence ID" value="TNY19492.1"/>
    <property type="molecule type" value="Genomic_DNA"/>
</dbReference>
<feature type="compositionally biased region" description="Low complexity" evidence="10">
    <location>
        <begin position="390"/>
        <end position="403"/>
    </location>
</feature>
<dbReference type="STRING" id="5288.A0A5C5FTF5"/>
<dbReference type="InterPro" id="IPR013087">
    <property type="entry name" value="Znf_C2H2_type"/>
</dbReference>
<feature type="compositionally biased region" description="Low complexity" evidence="10">
    <location>
        <begin position="594"/>
        <end position="605"/>
    </location>
</feature>
<dbReference type="SUPFAM" id="SSF57667">
    <property type="entry name" value="beta-beta-alpha zinc fingers"/>
    <property type="match status" value="2"/>
</dbReference>
<comment type="subcellular location">
    <subcellularLocation>
        <location evidence="1">Nucleus</location>
    </subcellularLocation>
</comment>
<feature type="compositionally biased region" description="Polar residues" evidence="10">
    <location>
        <begin position="352"/>
        <end position="361"/>
    </location>
</feature>
<keyword evidence="5 9" id="KW-0863">Zinc-finger</keyword>
<dbReference type="PROSITE" id="PS00028">
    <property type="entry name" value="ZINC_FINGER_C2H2_1"/>
    <property type="match status" value="2"/>
</dbReference>
<sequence>MPKKEENEDNVCHWLECLTQFDTAEDLFNHVCTQHIGRKSAGTLSLECKWTGCRAKASKRDHLTSHCRVHIALKPHVCSICTKAFKRPQDLKKHEKIHTEEHQAQHRINKSTITVPSNDPSRLGSHDHLKAHLGQPQQHHAQQHAQQHHPQQQQMSQVPQVPYPFPFATMASALPYLFAAQPGQQQGVNQQFALPGQMGQMSQMDLACFIALQQQLNSQAQAASVLPGMPAGLPAAYAMQFGQQAMNAQALQFLPQGAAAGGMYPYGNAPFGFSAAGPAQTHYATATPTPAPQSHSHTLAPAPVPQAQAAMTATPPASSSPAQGQAHGQSLYPSLPQSLYGQQQQQQQQQQTGGYNPHQSLAHQQQQAAPAHHAHAPAVKVEDLPSPANSARSLHSTYSSSLSPGNVPALSPPSSLTPENSFSPSPVPEHDAQRHGRASYSHGSGSTTSVAGKKRGFEEATGQFLGALANKRFQDAESVGAQLDSLSSFLLTPDLSAHALTPPGLGDDSGSGSSSSGSEYGSNSHVFEREEVDTINQLLLSLNQSFETDLAASASAGGLDDVHGALGLDMHGVASSATHEPHHQPQPRPIAGLPSSASFAPSPSSLYPNLTGSIAPPRTAPQPASYPTLPSSMPSYGHAPAAQDPHLRLAKSVAPPTITNDYRPTQYHHVGRLQRAAPSSGPAQSIEEQVEQEMLDADMDVDDDVKDAAAALLMGKSLTASLYPSLSSLAPTSSSRPVSAGGVERLTHRVHKLRLPTDAEHPVRESDADLSASSDEDDDEVDHPSSSKKSRRKPLVVDEAARAEYEERARVIARRKAVIAYLVLHVNTAYRAQLARKSMKDVRRALKKPSSTAATASLGAAAQAIKEESERDMAAAVKVEASPAA</sequence>
<dbReference type="SMART" id="SM00355">
    <property type="entry name" value="ZnF_C2H2"/>
    <property type="match status" value="3"/>
</dbReference>
<evidence type="ECO:0000256" key="1">
    <source>
        <dbReference type="ARBA" id="ARBA00004123"/>
    </source>
</evidence>
<evidence type="ECO:0000313" key="12">
    <source>
        <dbReference type="EMBL" id="TNY19492.1"/>
    </source>
</evidence>
<dbReference type="PROSITE" id="PS50096">
    <property type="entry name" value="IQ"/>
    <property type="match status" value="1"/>
</dbReference>
<feature type="compositionally biased region" description="Polar residues" evidence="10">
    <location>
        <begin position="441"/>
        <end position="450"/>
    </location>
</feature>
<evidence type="ECO:0000256" key="7">
    <source>
        <dbReference type="ARBA" id="ARBA00023242"/>
    </source>
</evidence>
<keyword evidence="7" id="KW-0539">Nucleus</keyword>
<dbReference type="InterPro" id="IPR036236">
    <property type="entry name" value="Znf_C2H2_sf"/>
</dbReference>
<dbReference type="FunFam" id="3.30.160.60:FF:002343">
    <property type="entry name" value="Zinc finger protein 33A"/>
    <property type="match status" value="1"/>
</dbReference>
<dbReference type="GO" id="GO:0045944">
    <property type="term" value="P:positive regulation of transcription by RNA polymerase II"/>
    <property type="evidence" value="ECO:0007669"/>
    <property type="project" value="TreeGrafter"/>
</dbReference>
<comment type="caution">
    <text evidence="12">The sequence shown here is derived from an EMBL/GenBank/DDBJ whole genome shotgun (WGS) entry which is preliminary data.</text>
</comment>
<dbReference type="Proteomes" id="UP000311382">
    <property type="component" value="Unassembled WGS sequence"/>
</dbReference>
<dbReference type="InterPro" id="IPR050806">
    <property type="entry name" value="pacC/RIM101"/>
</dbReference>
<proteinExistence type="inferred from homology"/>
<feature type="domain" description="C2H2-type" evidence="11">
    <location>
        <begin position="46"/>
        <end position="75"/>
    </location>
</feature>
<feature type="compositionally biased region" description="Low complexity" evidence="10">
    <location>
        <begin position="342"/>
        <end position="351"/>
    </location>
</feature>
<feature type="region of interest" description="Disordered" evidence="10">
    <location>
        <begin position="575"/>
        <end position="641"/>
    </location>
</feature>
<feature type="region of interest" description="Disordered" evidence="10">
    <location>
        <begin position="305"/>
        <end position="454"/>
    </location>
</feature>
<dbReference type="GO" id="GO:0005634">
    <property type="term" value="C:nucleus"/>
    <property type="evidence" value="ECO:0007669"/>
    <property type="project" value="UniProtKB-SubCell"/>
</dbReference>
<dbReference type="GO" id="GO:0008270">
    <property type="term" value="F:zinc ion binding"/>
    <property type="evidence" value="ECO:0007669"/>
    <property type="project" value="UniProtKB-KW"/>
</dbReference>
<evidence type="ECO:0000256" key="9">
    <source>
        <dbReference type="PROSITE-ProRule" id="PRU00042"/>
    </source>
</evidence>
<feature type="domain" description="C2H2-type" evidence="11">
    <location>
        <begin position="76"/>
        <end position="103"/>
    </location>
</feature>
<dbReference type="AlphaFoldDB" id="A0A5C5FTF5"/>
<protein>
    <submittedName>
        <fullName evidence="12">Proteophosphoglycan ppg4</fullName>
    </submittedName>
</protein>
<evidence type="ECO:0000256" key="2">
    <source>
        <dbReference type="ARBA" id="ARBA00022491"/>
    </source>
</evidence>
<feature type="compositionally biased region" description="Basic and acidic residues" evidence="10">
    <location>
        <begin position="755"/>
        <end position="767"/>
    </location>
</feature>
<comment type="similarity">
    <text evidence="8">Belongs to the pacC/RIM101 family.</text>
</comment>
<feature type="compositionally biased region" description="Polar residues" evidence="10">
    <location>
        <begin position="412"/>
        <end position="424"/>
    </location>
</feature>
<feature type="region of interest" description="Disordered" evidence="10">
    <location>
        <begin position="727"/>
        <end position="795"/>
    </location>
</feature>